<dbReference type="Proteomes" id="UP000189299">
    <property type="component" value="Unassembled WGS sequence"/>
</dbReference>
<evidence type="ECO:0000313" key="4">
    <source>
        <dbReference type="Proteomes" id="UP000557857"/>
    </source>
</evidence>
<gene>
    <name evidence="2" type="ORF">BTN92_10750</name>
    <name evidence="1" type="ORF">HI921_03420</name>
</gene>
<accession>A0A1V2UGH6</accession>
<evidence type="ECO:0000313" key="2">
    <source>
        <dbReference type="EMBL" id="ONN42361.1"/>
    </source>
</evidence>
<dbReference type="AlphaFoldDB" id="A0A1V2UGH6"/>
<proteinExistence type="predicted"/>
<comment type="caution">
    <text evidence="2">The sequence shown here is derived from an EMBL/GenBank/DDBJ whole genome shotgun (WGS) entry which is preliminary data.</text>
</comment>
<evidence type="ECO:0000313" key="1">
    <source>
        <dbReference type="EMBL" id="NMP57523.1"/>
    </source>
</evidence>
<protein>
    <submittedName>
        <fullName evidence="2">Uncharacterized protein</fullName>
    </submittedName>
</protein>
<name>A0A1V2UGH6_ENTMU</name>
<sequence>MIQTGNFFVLEQTKDLEKTQELSEMTPTGSTQTRDEVGDFARTISHGKKINKETNATINYQQSIGKGKQVSP</sequence>
<reference evidence="1 4" key="2">
    <citation type="submission" date="2020-04" db="EMBL/GenBank/DDBJ databases">
        <authorList>
            <person name="Abaymova A."/>
            <person name="Teymurazov M."/>
            <person name="Tazyna O."/>
            <person name="Chatushin Y."/>
            <person name="Svetoch E."/>
            <person name="Pereligyn V."/>
            <person name="Pohylenko V."/>
            <person name="Platonov M."/>
            <person name="Kartsev N."/>
            <person name="Skryabin Y."/>
            <person name="Sizova A."/>
            <person name="Solomentsev V."/>
            <person name="Kislichkina A."/>
            <person name="Bogun A."/>
        </authorList>
    </citation>
    <scope>NUCLEOTIDE SEQUENCE [LARGE SCALE GENOMIC DNA]</scope>
    <source>
        <strain evidence="1">SCPM-O-B-8398</strain>
        <strain evidence="4">SCPM-O-B-8398 (E28)</strain>
    </source>
</reference>
<reference evidence="2 3" key="1">
    <citation type="submission" date="2016-12" db="EMBL/GenBank/DDBJ databases">
        <authorList>
            <person name="Song W.-J."/>
            <person name="Kurnit D.M."/>
        </authorList>
    </citation>
    <scope>NUCLEOTIDE SEQUENCE [LARGE SCALE GENOMIC DNA]</scope>
    <source>
        <strain evidence="2 3">CGB1038-1_S1</strain>
    </source>
</reference>
<dbReference type="RefSeq" id="WP_062806032.1">
    <property type="nucleotide sequence ID" value="NZ_CABMMO010000010.1"/>
</dbReference>
<evidence type="ECO:0000313" key="3">
    <source>
        <dbReference type="Proteomes" id="UP000189299"/>
    </source>
</evidence>
<dbReference type="EMBL" id="JABCAG010000006">
    <property type="protein sequence ID" value="NMP57523.1"/>
    <property type="molecule type" value="Genomic_DNA"/>
</dbReference>
<dbReference type="Proteomes" id="UP000557857">
    <property type="component" value="Unassembled WGS sequence"/>
</dbReference>
<dbReference type="EMBL" id="MSTR01000010">
    <property type="protein sequence ID" value="ONN42361.1"/>
    <property type="molecule type" value="Genomic_DNA"/>
</dbReference>
<organism evidence="2 3">
    <name type="scientific">Enterococcus mundtii</name>
    <dbReference type="NCBI Taxonomy" id="53346"/>
    <lineage>
        <taxon>Bacteria</taxon>
        <taxon>Bacillati</taxon>
        <taxon>Bacillota</taxon>
        <taxon>Bacilli</taxon>
        <taxon>Lactobacillales</taxon>
        <taxon>Enterococcaceae</taxon>
        <taxon>Enterococcus</taxon>
    </lineage>
</organism>